<dbReference type="AlphaFoldDB" id="A0A286DP17"/>
<dbReference type="Proteomes" id="UP000219072">
    <property type="component" value="Unassembled WGS sequence"/>
</dbReference>
<gene>
    <name evidence="1" type="ORF">SAMN06297387_102125</name>
</gene>
<dbReference type="RefSeq" id="WP_097229556.1">
    <property type="nucleotide sequence ID" value="NZ_OCNE01000002.1"/>
</dbReference>
<dbReference type="Gene3D" id="3.30.530.20">
    <property type="match status" value="1"/>
</dbReference>
<name>A0A286DP17_9ACTN</name>
<evidence type="ECO:0000313" key="2">
    <source>
        <dbReference type="Proteomes" id="UP000219072"/>
    </source>
</evidence>
<dbReference type="SUPFAM" id="SSF55961">
    <property type="entry name" value="Bet v1-like"/>
    <property type="match status" value="1"/>
</dbReference>
<dbReference type="OrthoDB" id="4164084at2"/>
<proteinExistence type="predicted"/>
<evidence type="ECO:0000313" key="1">
    <source>
        <dbReference type="EMBL" id="SOD60422.1"/>
    </source>
</evidence>
<sequence length="142" mass="15900">MHQPNERGSNVLIDSPALTVFQILLEPRRLAEWNPAFLSVSGPPEARVGTHYPIRARGGLSGHWEYHRIEESRVEGYWEVPGLVEHNTWELSPYGDGTHVRHSFAHQGALAALLRPAFANVADLRLGRLAERAQARRPVDVA</sequence>
<protein>
    <submittedName>
        <fullName evidence="1">Polyketide cyclase / dehydrase and lipid transport</fullName>
    </submittedName>
</protein>
<dbReference type="Pfam" id="PF10604">
    <property type="entry name" value="Polyketide_cyc2"/>
    <property type="match status" value="1"/>
</dbReference>
<dbReference type="EMBL" id="OCNE01000002">
    <property type="protein sequence ID" value="SOD60422.1"/>
    <property type="molecule type" value="Genomic_DNA"/>
</dbReference>
<dbReference type="InterPro" id="IPR023393">
    <property type="entry name" value="START-like_dom_sf"/>
</dbReference>
<keyword evidence="2" id="KW-1185">Reference proteome</keyword>
<dbReference type="InterPro" id="IPR019587">
    <property type="entry name" value="Polyketide_cyclase/dehydratase"/>
</dbReference>
<reference evidence="1 2" key="1">
    <citation type="submission" date="2017-09" db="EMBL/GenBank/DDBJ databases">
        <authorList>
            <person name="Ehlers B."/>
            <person name="Leendertz F.H."/>
        </authorList>
    </citation>
    <scope>NUCLEOTIDE SEQUENCE [LARGE SCALE GENOMIC DNA]</scope>
    <source>
        <strain evidence="1 2">CGMCC 4.7095</strain>
    </source>
</reference>
<organism evidence="1 2">
    <name type="scientific">Streptomyces zhaozhouensis</name>
    <dbReference type="NCBI Taxonomy" id="1300267"/>
    <lineage>
        <taxon>Bacteria</taxon>
        <taxon>Bacillati</taxon>
        <taxon>Actinomycetota</taxon>
        <taxon>Actinomycetes</taxon>
        <taxon>Kitasatosporales</taxon>
        <taxon>Streptomycetaceae</taxon>
        <taxon>Streptomyces</taxon>
    </lineage>
</organism>
<accession>A0A286DP17</accession>